<evidence type="ECO:0000256" key="3">
    <source>
        <dbReference type="ARBA" id="ARBA00039793"/>
    </source>
</evidence>
<dbReference type="GO" id="GO:0031507">
    <property type="term" value="P:heterochromatin formation"/>
    <property type="evidence" value="ECO:0007669"/>
    <property type="project" value="TreeGrafter"/>
</dbReference>
<dbReference type="CDD" id="cd22928">
    <property type="entry name" value="HFD_POLE3_DPB4"/>
    <property type="match status" value="1"/>
</dbReference>
<feature type="compositionally biased region" description="Low complexity" evidence="4">
    <location>
        <begin position="160"/>
        <end position="176"/>
    </location>
</feature>
<keyword evidence="2" id="KW-0539">Nucleus</keyword>
<evidence type="ECO:0000256" key="2">
    <source>
        <dbReference type="ARBA" id="ARBA00023242"/>
    </source>
</evidence>
<sequence length="176" mass="19298">MAEQPEDLNLPASVVNKIIKESLPDGVIVSKDAKIAVGRAASVFVLYAATSANQVVTSQKRKTMTGQDVLKAMDTMGFPEFINPLKEYFEVFKKGKERKKEDAARKKRAKELEKESQETEERAFSPPLEASPKSSPKKSSPIKKSPRKSVQNSPKKRSPSKSPSKASATASAMETD</sequence>
<name>A0A7R9AD02_9CRUS</name>
<dbReference type="AlphaFoldDB" id="A0A7R9AD02"/>
<dbReference type="InterPro" id="IPR003958">
    <property type="entry name" value="CBFA_NFYB_domain"/>
</dbReference>
<accession>A0A7R9AD02</accession>
<dbReference type="Gene3D" id="1.10.20.10">
    <property type="entry name" value="Histone, subunit A"/>
    <property type="match status" value="1"/>
</dbReference>
<dbReference type="SUPFAM" id="SSF47113">
    <property type="entry name" value="Histone-fold"/>
    <property type="match status" value="1"/>
</dbReference>
<proteinExistence type="predicted"/>
<evidence type="ECO:0000313" key="7">
    <source>
        <dbReference type="Proteomes" id="UP000677054"/>
    </source>
</evidence>
<keyword evidence="7" id="KW-1185">Reference proteome</keyword>
<dbReference type="InterPro" id="IPR051377">
    <property type="entry name" value="DNA_Pol-Epsilon_Subunit"/>
</dbReference>
<dbReference type="GO" id="GO:0031490">
    <property type="term" value="F:chromatin DNA binding"/>
    <property type="evidence" value="ECO:0007669"/>
    <property type="project" value="TreeGrafter"/>
</dbReference>
<dbReference type="InterPro" id="IPR009072">
    <property type="entry name" value="Histone-fold"/>
</dbReference>
<dbReference type="GO" id="GO:0006272">
    <property type="term" value="P:leading strand elongation"/>
    <property type="evidence" value="ECO:0007669"/>
    <property type="project" value="TreeGrafter"/>
</dbReference>
<dbReference type="Proteomes" id="UP000677054">
    <property type="component" value="Unassembled WGS sequence"/>
</dbReference>
<comment type="subcellular location">
    <subcellularLocation>
        <location evidence="1">Nucleus</location>
    </subcellularLocation>
</comment>
<organism evidence="6">
    <name type="scientific">Darwinula stevensoni</name>
    <dbReference type="NCBI Taxonomy" id="69355"/>
    <lineage>
        <taxon>Eukaryota</taxon>
        <taxon>Metazoa</taxon>
        <taxon>Ecdysozoa</taxon>
        <taxon>Arthropoda</taxon>
        <taxon>Crustacea</taxon>
        <taxon>Oligostraca</taxon>
        <taxon>Ostracoda</taxon>
        <taxon>Podocopa</taxon>
        <taxon>Podocopida</taxon>
        <taxon>Darwinulocopina</taxon>
        <taxon>Darwinuloidea</taxon>
        <taxon>Darwinulidae</taxon>
        <taxon>Darwinula</taxon>
    </lineage>
</organism>
<dbReference type="EMBL" id="CAJPEV010003942">
    <property type="protein sequence ID" value="CAG0900852.1"/>
    <property type="molecule type" value="Genomic_DNA"/>
</dbReference>
<evidence type="ECO:0000256" key="1">
    <source>
        <dbReference type="ARBA" id="ARBA00004123"/>
    </source>
</evidence>
<dbReference type="OrthoDB" id="1707486at2759"/>
<dbReference type="GO" id="GO:0008622">
    <property type="term" value="C:epsilon DNA polymerase complex"/>
    <property type="evidence" value="ECO:0007669"/>
    <property type="project" value="TreeGrafter"/>
</dbReference>
<feature type="compositionally biased region" description="Basic and acidic residues" evidence="4">
    <location>
        <begin position="96"/>
        <end position="123"/>
    </location>
</feature>
<feature type="domain" description="Transcription factor CBF/NF-Y/archaeal histone" evidence="5">
    <location>
        <begin position="9"/>
        <end position="73"/>
    </location>
</feature>
<evidence type="ECO:0000256" key="4">
    <source>
        <dbReference type="SAM" id="MobiDB-lite"/>
    </source>
</evidence>
<evidence type="ECO:0000313" key="6">
    <source>
        <dbReference type="EMBL" id="CAD7251923.1"/>
    </source>
</evidence>
<protein>
    <recommendedName>
        <fullName evidence="3">DNA polymerase epsilon subunit 3</fullName>
    </recommendedName>
</protein>
<dbReference type="EMBL" id="LR903459">
    <property type="protein sequence ID" value="CAD7251923.1"/>
    <property type="molecule type" value="Genomic_DNA"/>
</dbReference>
<reference evidence="6" key="1">
    <citation type="submission" date="2020-11" db="EMBL/GenBank/DDBJ databases">
        <authorList>
            <person name="Tran Van P."/>
        </authorList>
    </citation>
    <scope>NUCLEOTIDE SEQUENCE</scope>
</reference>
<dbReference type="PANTHER" id="PTHR46172">
    <property type="entry name" value="DNA POLYMERASE EPSILON SUBUNIT 3"/>
    <property type="match status" value="1"/>
</dbReference>
<dbReference type="GO" id="GO:0008623">
    <property type="term" value="C:CHRAC"/>
    <property type="evidence" value="ECO:0007669"/>
    <property type="project" value="TreeGrafter"/>
</dbReference>
<dbReference type="Pfam" id="PF00808">
    <property type="entry name" value="CBFD_NFYB_HMF"/>
    <property type="match status" value="1"/>
</dbReference>
<gene>
    <name evidence="6" type="ORF">DSTB1V02_LOCUS11684</name>
</gene>
<dbReference type="GO" id="GO:0006974">
    <property type="term" value="P:DNA damage response"/>
    <property type="evidence" value="ECO:0007669"/>
    <property type="project" value="TreeGrafter"/>
</dbReference>
<dbReference type="GO" id="GO:0046982">
    <property type="term" value="F:protein heterodimerization activity"/>
    <property type="evidence" value="ECO:0007669"/>
    <property type="project" value="InterPro"/>
</dbReference>
<feature type="region of interest" description="Disordered" evidence="4">
    <location>
        <begin position="96"/>
        <end position="176"/>
    </location>
</feature>
<evidence type="ECO:0000259" key="5">
    <source>
        <dbReference type="Pfam" id="PF00808"/>
    </source>
</evidence>
<dbReference type="PANTHER" id="PTHR46172:SF1">
    <property type="entry name" value="DNA POLYMERASE EPSILON SUBUNIT 3"/>
    <property type="match status" value="1"/>
</dbReference>
<feature type="compositionally biased region" description="Low complexity" evidence="4">
    <location>
        <begin position="125"/>
        <end position="139"/>
    </location>
</feature>